<gene>
    <name evidence="2" type="ORF">SAMN05446037_10811</name>
</gene>
<dbReference type="EMBL" id="FZOJ01000081">
    <property type="protein sequence ID" value="SNT29775.1"/>
    <property type="molecule type" value="Genomic_DNA"/>
</dbReference>
<keyword evidence="3" id="KW-1185">Reference proteome</keyword>
<protein>
    <submittedName>
        <fullName evidence="2">Uncharacterized protein</fullName>
    </submittedName>
</protein>
<evidence type="ECO:0000256" key="1">
    <source>
        <dbReference type="SAM" id="SignalP"/>
    </source>
</evidence>
<name>A0A239LHD5_9FIRM</name>
<feature type="signal peptide" evidence="1">
    <location>
        <begin position="1"/>
        <end position="26"/>
    </location>
</feature>
<keyword evidence="1" id="KW-0732">Signal</keyword>
<evidence type="ECO:0000313" key="3">
    <source>
        <dbReference type="Proteomes" id="UP000198304"/>
    </source>
</evidence>
<proteinExistence type="predicted"/>
<evidence type="ECO:0000313" key="2">
    <source>
        <dbReference type="EMBL" id="SNT29775.1"/>
    </source>
</evidence>
<feature type="non-terminal residue" evidence="2">
    <location>
        <position position="50"/>
    </location>
</feature>
<dbReference type="AlphaFoldDB" id="A0A239LHD5"/>
<accession>A0A239LHD5</accession>
<dbReference type="Proteomes" id="UP000198304">
    <property type="component" value="Unassembled WGS sequence"/>
</dbReference>
<sequence length="50" mass="5770">MLKTFRKSSLCMILILAMMVPSFAFAQENNEIDEVLNEVNSFSEKYGMTF</sequence>
<reference evidence="2 3" key="1">
    <citation type="submission" date="2017-06" db="EMBL/GenBank/DDBJ databases">
        <authorList>
            <person name="Kim H.J."/>
            <person name="Triplett B.A."/>
        </authorList>
    </citation>
    <scope>NUCLEOTIDE SEQUENCE [LARGE SCALE GENOMIC DNA]</scope>
    <source>
        <strain evidence="2 3">SCA</strain>
    </source>
</reference>
<feature type="chain" id="PRO_5012873396" evidence="1">
    <location>
        <begin position="27"/>
        <end position="50"/>
    </location>
</feature>
<organism evidence="2 3">
    <name type="scientific">Anaerovirgula multivorans</name>
    <dbReference type="NCBI Taxonomy" id="312168"/>
    <lineage>
        <taxon>Bacteria</taxon>
        <taxon>Bacillati</taxon>
        <taxon>Bacillota</taxon>
        <taxon>Clostridia</taxon>
        <taxon>Peptostreptococcales</taxon>
        <taxon>Natronincolaceae</taxon>
        <taxon>Anaerovirgula</taxon>
    </lineage>
</organism>